<dbReference type="GO" id="GO:0006633">
    <property type="term" value="P:fatty acid biosynthetic process"/>
    <property type="evidence" value="ECO:0007669"/>
    <property type="project" value="UniProtKB-KW"/>
</dbReference>
<organism evidence="15 16">
    <name type="scientific">Roseateles aquatilis</name>
    <dbReference type="NCBI Taxonomy" id="431061"/>
    <lineage>
        <taxon>Bacteria</taxon>
        <taxon>Pseudomonadati</taxon>
        <taxon>Pseudomonadota</taxon>
        <taxon>Betaproteobacteria</taxon>
        <taxon>Burkholderiales</taxon>
        <taxon>Sphaerotilaceae</taxon>
        <taxon>Roseateles</taxon>
    </lineage>
</organism>
<keyword evidence="6 13" id="KW-1133">Transmembrane helix</keyword>
<evidence type="ECO:0000256" key="13">
    <source>
        <dbReference type="SAM" id="Phobius"/>
    </source>
</evidence>
<keyword evidence="3" id="KW-0444">Lipid biosynthesis</keyword>
<evidence type="ECO:0000256" key="11">
    <source>
        <dbReference type="ARBA" id="ARBA00023160"/>
    </source>
</evidence>
<comment type="subcellular location">
    <subcellularLocation>
        <location evidence="1">Membrane</location>
        <topology evidence="1">Multi-pass membrane protein</topology>
    </subcellularLocation>
</comment>
<dbReference type="GO" id="GO:0016020">
    <property type="term" value="C:membrane"/>
    <property type="evidence" value="ECO:0007669"/>
    <property type="project" value="UniProtKB-SubCell"/>
</dbReference>
<keyword evidence="10 13" id="KW-0472">Membrane</keyword>
<name>A0A246JDJ6_9BURK</name>
<accession>A0A246JDJ6</accession>
<protein>
    <submittedName>
        <fullName evidence="15">Fatty acid desaturase</fullName>
    </submittedName>
</protein>
<feature type="transmembrane region" description="Helical" evidence="13">
    <location>
        <begin position="47"/>
        <end position="67"/>
    </location>
</feature>
<keyword evidence="7" id="KW-0560">Oxidoreductase</keyword>
<evidence type="ECO:0000256" key="2">
    <source>
        <dbReference type="ARBA" id="ARBA00008749"/>
    </source>
</evidence>
<evidence type="ECO:0000256" key="7">
    <source>
        <dbReference type="ARBA" id="ARBA00023002"/>
    </source>
</evidence>
<dbReference type="PANTHER" id="PTHR11351">
    <property type="entry name" value="ACYL-COA DESATURASE"/>
    <property type="match status" value="1"/>
</dbReference>
<dbReference type="GO" id="GO:0016717">
    <property type="term" value="F:oxidoreductase activity, acting on paired donors, with oxidation of a pair of donors resulting in the reduction of molecular oxygen to two molecules of water"/>
    <property type="evidence" value="ECO:0007669"/>
    <property type="project" value="InterPro"/>
</dbReference>
<evidence type="ECO:0000256" key="4">
    <source>
        <dbReference type="ARBA" id="ARBA00022692"/>
    </source>
</evidence>
<feature type="region of interest" description="Disordered" evidence="12">
    <location>
        <begin position="343"/>
        <end position="375"/>
    </location>
</feature>
<dbReference type="PANTHER" id="PTHR11351:SF31">
    <property type="entry name" value="DESATURASE 1, ISOFORM A-RELATED"/>
    <property type="match status" value="1"/>
</dbReference>
<proteinExistence type="inferred from homology"/>
<keyword evidence="11" id="KW-0275">Fatty acid biosynthesis</keyword>
<comment type="similarity">
    <text evidence="2">Belongs to the fatty acid desaturase type 2 family.</text>
</comment>
<evidence type="ECO:0000256" key="9">
    <source>
        <dbReference type="ARBA" id="ARBA00023098"/>
    </source>
</evidence>
<dbReference type="EMBL" id="NIOF01000004">
    <property type="protein sequence ID" value="OWQ90654.1"/>
    <property type="molecule type" value="Genomic_DNA"/>
</dbReference>
<dbReference type="InterPro" id="IPR005804">
    <property type="entry name" value="FA_desaturase_dom"/>
</dbReference>
<evidence type="ECO:0000313" key="15">
    <source>
        <dbReference type="EMBL" id="OWQ90654.1"/>
    </source>
</evidence>
<feature type="compositionally biased region" description="Low complexity" evidence="12">
    <location>
        <begin position="343"/>
        <end position="356"/>
    </location>
</feature>
<dbReference type="AlphaFoldDB" id="A0A246JDJ6"/>
<evidence type="ECO:0000256" key="10">
    <source>
        <dbReference type="ARBA" id="ARBA00023136"/>
    </source>
</evidence>
<reference evidence="15 16" key="1">
    <citation type="journal article" date="2008" name="Int. J. Syst. Evol. Microbiol.">
        <title>Description of Roseateles aquatilis sp. nov. and Roseateles terrae sp. nov., in the class Betaproteobacteria, and emended description of the genus Roseateles.</title>
        <authorList>
            <person name="Gomila M."/>
            <person name="Bowien B."/>
            <person name="Falsen E."/>
            <person name="Moore E.R."/>
            <person name="Lalucat J."/>
        </authorList>
    </citation>
    <scope>NUCLEOTIDE SEQUENCE [LARGE SCALE GENOMIC DNA]</scope>
    <source>
        <strain evidence="15 16">CCUG 48205</strain>
    </source>
</reference>
<feature type="domain" description="Fatty acid desaturase" evidence="14">
    <location>
        <begin position="76"/>
        <end position="308"/>
    </location>
</feature>
<feature type="transmembrane region" description="Helical" evidence="13">
    <location>
        <begin position="73"/>
        <end position="95"/>
    </location>
</feature>
<evidence type="ECO:0000259" key="14">
    <source>
        <dbReference type="Pfam" id="PF00487"/>
    </source>
</evidence>
<dbReference type="RefSeq" id="WP_088384861.1">
    <property type="nucleotide sequence ID" value="NZ_NIOF01000004.1"/>
</dbReference>
<evidence type="ECO:0000256" key="3">
    <source>
        <dbReference type="ARBA" id="ARBA00022516"/>
    </source>
</evidence>
<evidence type="ECO:0000256" key="1">
    <source>
        <dbReference type="ARBA" id="ARBA00004141"/>
    </source>
</evidence>
<keyword evidence="8" id="KW-0408">Iron</keyword>
<keyword evidence="9" id="KW-0443">Lipid metabolism</keyword>
<evidence type="ECO:0000313" key="16">
    <source>
        <dbReference type="Proteomes" id="UP000197468"/>
    </source>
</evidence>
<comment type="caution">
    <text evidence="15">The sequence shown here is derived from an EMBL/GenBank/DDBJ whole genome shotgun (WGS) entry which is preliminary data.</text>
</comment>
<sequence>MAFIDRVLRAPSYGWVDAAGGLVRPTPRQILREALARCNVLRTRKNWICVIAWVWVLCLLPAPVLFVKYHFSGGLLALALLFGVGGMSTHGTIWYHRYCTHRAFAFRHGAWRFVTQNLVPKVVPEEIYVVSHQVHHVKSDQPGDPYNASAGFLYCFLADINHQPIAHDLSEDDYARTVKMLAHTGIHLNSYRQYQRWGSVSHPAALIAHGVLSWTFWYAVYYAIGGHALALALFSGVLLWSVGVRTFNYQGHGRGRDLRRDGVDFNRRDMSVNQWRPGVFGGEWHNNHHLFPSSARSGFLWHQLDCAWLYIRLLHRLGAVASYRDDRQRFLDEYYRPALKARAASAAHPAHDGPSTPETPPIKPPGGASTAPTST</sequence>
<dbReference type="Pfam" id="PF00487">
    <property type="entry name" value="FA_desaturase"/>
    <property type="match status" value="1"/>
</dbReference>
<keyword evidence="16" id="KW-1185">Reference proteome</keyword>
<evidence type="ECO:0000256" key="6">
    <source>
        <dbReference type="ARBA" id="ARBA00022989"/>
    </source>
</evidence>
<feature type="transmembrane region" description="Helical" evidence="13">
    <location>
        <begin position="230"/>
        <end position="249"/>
    </location>
</feature>
<dbReference type="OrthoDB" id="19906at2"/>
<feature type="transmembrane region" description="Helical" evidence="13">
    <location>
        <begin position="204"/>
        <end position="224"/>
    </location>
</feature>
<evidence type="ECO:0000256" key="8">
    <source>
        <dbReference type="ARBA" id="ARBA00023004"/>
    </source>
</evidence>
<gene>
    <name evidence="15" type="ORF">CDN99_10680</name>
</gene>
<keyword evidence="5" id="KW-0276">Fatty acid metabolism</keyword>
<dbReference type="Proteomes" id="UP000197468">
    <property type="component" value="Unassembled WGS sequence"/>
</dbReference>
<evidence type="ECO:0000256" key="12">
    <source>
        <dbReference type="SAM" id="MobiDB-lite"/>
    </source>
</evidence>
<dbReference type="InterPro" id="IPR015876">
    <property type="entry name" value="Acyl-CoA_DS"/>
</dbReference>
<evidence type="ECO:0000256" key="5">
    <source>
        <dbReference type="ARBA" id="ARBA00022832"/>
    </source>
</evidence>
<keyword evidence="4 13" id="KW-0812">Transmembrane</keyword>